<evidence type="ECO:0000256" key="13">
    <source>
        <dbReference type="ARBA" id="ARBA00048342"/>
    </source>
</evidence>
<proteinExistence type="inferred from homology"/>
<keyword evidence="19" id="KW-1185">Reference proteome</keyword>
<name>A0ABR2WE81_9FUNG</name>
<keyword evidence="2" id="KW-0285">Flavoprotein</keyword>
<dbReference type="PROSITE" id="PS01136">
    <property type="entry name" value="UPF0034"/>
    <property type="match status" value="1"/>
</dbReference>
<protein>
    <recommendedName>
        <fullName evidence="10">tRNA-dihydrouridine(16/17) synthase [NAD(P)(+)]</fullName>
        <ecNumber evidence="10">1.3.1.88</ecNumber>
    </recommendedName>
</protein>
<evidence type="ECO:0000313" key="18">
    <source>
        <dbReference type="EMBL" id="KAK9759809.1"/>
    </source>
</evidence>
<evidence type="ECO:0000256" key="12">
    <source>
        <dbReference type="ARBA" id="ARBA00047652"/>
    </source>
</evidence>
<sequence>MQTSKNFFLGFSLPKTFLTYEVILKIFRLPLSKILAPKMTNQKLTGFDFWEKSLKGAKYVVAPMVDQSEEAWRMLSRRYGAQLCYTPMFHARLFLENQHYREEQFTTNPEDRPLIAQFCANDPETLLKAALLVQDKCDAVDLNIGCPQQIAKRGYYGSFLMEDWELLKKMVSLLHKELSVPVTCKIRIFPDVDKTIEYAKMLVDAGAQLLTVHGRFREQRGHNTGLADWEQIKCVRKAVSVPIFANGNILYHEDVEECLKFTGAE</sequence>
<evidence type="ECO:0000256" key="7">
    <source>
        <dbReference type="ARBA" id="ARBA00023002"/>
    </source>
</evidence>
<comment type="caution">
    <text evidence="18">The sequence shown here is derived from an EMBL/GenBank/DDBJ whole genome shotgun (WGS) entry which is preliminary data.</text>
</comment>
<dbReference type="EC" id="1.3.1.88" evidence="10"/>
<keyword evidence="8" id="KW-0520">NAD</keyword>
<comment type="catalytic activity">
    <reaction evidence="13">
        <text>a 5,6-dihydrouridine in mRNA + NAD(+) = a uridine in mRNA + NADH + H(+)</text>
        <dbReference type="Rhea" id="RHEA:69851"/>
        <dbReference type="Rhea" id="RHEA-COMP:14658"/>
        <dbReference type="Rhea" id="RHEA-COMP:17789"/>
        <dbReference type="ChEBI" id="CHEBI:15378"/>
        <dbReference type="ChEBI" id="CHEBI:57540"/>
        <dbReference type="ChEBI" id="CHEBI:57945"/>
        <dbReference type="ChEBI" id="CHEBI:65315"/>
        <dbReference type="ChEBI" id="CHEBI:74443"/>
    </reaction>
    <physiologicalReaction direction="right-to-left" evidence="13">
        <dbReference type="Rhea" id="RHEA:69853"/>
    </physiologicalReaction>
</comment>
<evidence type="ECO:0000313" key="19">
    <source>
        <dbReference type="Proteomes" id="UP001479436"/>
    </source>
</evidence>
<evidence type="ECO:0000256" key="14">
    <source>
        <dbReference type="ARBA" id="ARBA00048934"/>
    </source>
</evidence>
<dbReference type="CDD" id="cd02801">
    <property type="entry name" value="DUS_like_FMN"/>
    <property type="match status" value="1"/>
</dbReference>
<dbReference type="GO" id="GO:0016491">
    <property type="term" value="F:oxidoreductase activity"/>
    <property type="evidence" value="ECO:0007669"/>
    <property type="project" value="UniProtKB-KW"/>
</dbReference>
<feature type="non-terminal residue" evidence="18">
    <location>
        <position position="265"/>
    </location>
</feature>
<evidence type="ECO:0000256" key="6">
    <source>
        <dbReference type="ARBA" id="ARBA00022857"/>
    </source>
</evidence>
<comment type="catalytic activity">
    <reaction evidence="15">
        <text>a 5,6-dihydrouridine in mRNA + NADP(+) = a uridine in mRNA + NADPH + H(+)</text>
        <dbReference type="Rhea" id="RHEA:69855"/>
        <dbReference type="Rhea" id="RHEA-COMP:14658"/>
        <dbReference type="Rhea" id="RHEA-COMP:17789"/>
        <dbReference type="ChEBI" id="CHEBI:15378"/>
        <dbReference type="ChEBI" id="CHEBI:57783"/>
        <dbReference type="ChEBI" id="CHEBI:58349"/>
        <dbReference type="ChEBI" id="CHEBI:65315"/>
        <dbReference type="ChEBI" id="CHEBI:74443"/>
    </reaction>
    <physiologicalReaction direction="right-to-left" evidence="15">
        <dbReference type="Rhea" id="RHEA:69857"/>
    </physiologicalReaction>
</comment>
<dbReference type="SUPFAM" id="SSF51395">
    <property type="entry name" value="FMN-linked oxidoreductases"/>
    <property type="match status" value="1"/>
</dbReference>
<dbReference type="InterPro" id="IPR018517">
    <property type="entry name" value="tRNA_hU_synthase_CS"/>
</dbReference>
<comment type="catalytic activity">
    <reaction evidence="16">
        <text>5,6-dihydrouridine(17) in tRNA + NADP(+) = uridine(17) in tRNA + NADPH + H(+)</text>
        <dbReference type="Rhea" id="RHEA:53368"/>
        <dbReference type="Rhea" id="RHEA-COMP:13541"/>
        <dbReference type="Rhea" id="RHEA-COMP:13542"/>
        <dbReference type="ChEBI" id="CHEBI:15378"/>
        <dbReference type="ChEBI" id="CHEBI:57783"/>
        <dbReference type="ChEBI" id="CHEBI:58349"/>
        <dbReference type="ChEBI" id="CHEBI:65315"/>
        <dbReference type="ChEBI" id="CHEBI:74443"/>
        <dbReference type="EC" id="1.3.1.88"/>
    </reaction>
    <physiologicalReaction direction="right-to-left" evidence="16">
        <dbReference type="Rhea" id="RHEA:53370"/>
    </physiologicalReaction>
</comment>
<dbReference type="Pfam" id="PF01207">
    <property type="entry name" value="Dus"/>
    <property type="match status" value="1"/>
</dbReference>
<evidence type="ECO:0000256" key="10">
    <source>
        <dbReference type="ARBA" id="ARBA00038890"/>
    </source>
</evidence>
<keyword evidence="5" id="KW-0819">tRNA processing</keyword>
<evidence type="ECO:0000259" key="17">
    <source>
        <dbReference type="Pfam" id="PF01207"/>
    </source>
</evidence>
<evidence type="ECO:0000256" key="4">
    <source>
        <dbReference type="ARBA" id="ARBA00022664"/>
    </source>
</evidence>
<keyword evidence="4" id="KW-0507">mRNA processing</keyword>
<gene>
    <name evidence="18" type="primary">DUS1_3</name>
    <name evidence="18" type="ORF">K7432_016801</name>
</gene>
<evidence type="ECO:0000256" key="1">
    <source>
        <dbReference type="ARBA" id="ARBA00001917"/>
    </source>
</evidence>
<keyword evidence="7 18" id="KW-0560">Oxidoreductase</keyword>
<dbReference type="InterPro" id="IPR013785">
    <property type="entry name" value="Aldolase_TIM"/>
</dbReference>
<reference evidence="18 19" key="1">
    <citation type="submission" date="2023-04" db="EMBL/GenBank/DDBJ databases">
        <title>Genome of Basidiobolus ranarum AG-B5.</title>
        <authorList>
            <person name="Stajich J.E."/>
            <person name="Carter-House D."/>
            <person name="Gryganskyi A."/>
        </authorList>
    </citation>
    <scope>NUCLEOTIDE SEQUENCE [LARGE SCALE GENOMIC DNA]</scope>
    <source>
        <strain evidence="18 19">AG-B5</strain>
    </source>
</reference>
<dbReference type="Proteomes" id="UP001479436">
    <property type="component" value="Unassembled WGS sequence"/>
</dbReference>
<evidence type="ECO:0000256" key="11">
    <source>
        <dbReference type="ARBA" id="ARBA00047287"/>
    </source>
</evidence>
<comment type="catalytic activity">
    <reaction evidence="11">
        <text>5,6-dihydrouridine(17) in tRNA + NAD(+) = uridine(17) in tRNA + NADH + H(+)</text>
        <dbReference type="Rhea" id="RHEA:53372"/>
        <dbReference type="Rhea" id="RHEA-COMP:13541"/>
        <dbReference type="Rhea" id="RHEA-COMP:13542"/>
        <dbReference type="ChEBI" id="CHEBI:15378"/>
        <dbReference type="ChEBI" id="CHEBI:57540"/>
        <dbReference type="ChEBI" id="CHEBI:57945"/>
        <dbReference type="ChEBI" id="CHEBI:65315"/>
        <dbReference type="ChEBI" id="CHEBI:74443"/>
        <dbReference type="EC" id="1.3.1.88"/>
    </reaction>
    <physiologicalReaction direction="right-to-left" evidence="11">
        <dbReference type="Rhea" id="RHEA:53374"/>
    </physiologicalReaction>
</comment>
<dbReference type="PANTHER" id="PTHR11082:SF5">
    <property type="entry name" value="TRNA-DIHYDROURIDINE(16_17) SYNTHASE [NAD(P)(+)]-LIKE"/>
    <property type="match status" value="1"/>
</dbReference>
<organism evidence="18 19">
    <name type="scientific">Basidiobolus ranarum</name>
    <dbReference type="NCBI Taxonomy" id="34480"/>
    <lineage>
        <taxon>Eukaryota</taxon>
        <taxon>Fungi</taxon>
        <taxon>Fungi incertae sedis</taxon>
        <taxon>Zoopagomycota</taxon>
        <taxon>Entomophthoromycotina</taxon>
        <taxon>Basidiobolomycetes</taxon>
        <taxon>Basidiobolales</taxon>
        <taxon>Basidiobolaceae</taxon>
        <taxon>Basidiobolus</taxon>
    </lineage>
</organism>
<evidence type="ECO:0000256" key="15">
    <source>
        <dbReference type="ARBA" id="ARBA00049447"/>
    </source>
</evidence>
<evidence type="ECO:0000256" key="8">
    <source>
        <dbReference type="ARBA" id="ARBA00023027"/>
    </source>
</evidence>
<comment type="catalytic activity">
    <reaction evidence="14">
        <text>5,6-dihydrouridine(16) in tRNA + NAD(+) = uridine(16) in tRNA + NADH + H(+)</text>
        <dbReference type="Rhea" id="RHEA:53380"/>
        <dbReference type="Rhea" id="RHEA-COMP:13543"/>
        <dbReference type="Rhea" id="RHEA-COMP:13544"/>
        <dbReference type="ChEBI" id="CHEBI:15378"/>
        <dbReference type="ChEBI" id="CHEBI:57540"/>
        <dbReference type="ChEBI" id="CHEBI:57945"/>
        <dbReference type="ChEBI" id="CHEBI:65315"/>
        <dbReference type="ChEBI" id="CHEBI:74443"/>
        <dbReference type="EC" id="1.3.1.88"/>
    </reaction>
    <physiologicalReaction direction="right-to-left" evidence="14">
        <dbReference type="Rhea" id="RHEA:53382"/>
    </physiologicalReaction>
</comment>
<evidence type="ECO:0000256" key="2">
    <source>
        <dbReference type="ARBA" id="ARBA00022630"/>
    </source>
</evidence>
<comment type="cofactor">
    <cofactor evidence="1">
        <name>FMN</name>
        <dbReference type="ChEBI" id="CHEBI:58210"/>
    </cofactor>
</comment>
<comment type="catalytic activity">
    <reaction evidence="12">
        <text>5,6-dihydrouridine(16) in tRNA + NADP(+) = uridine(16) in tRNA + NADPH + H(+)</text>
        <dbReference type="Rhea" id="RHEA:53376"/>
        <dbReference type="Rhea" id="RHEA-COMP:13543"/>
        <dbReference type="Rhea" id="RHEA-COMP:13544"/>
        <dbReference type="ChEBI" id="CHEBI:15378"/>
        <dbReference type="ChEBI" id="CHEBI:57783"/>
        <dbReference type="ChEBI" id="CHEBI:58349"/>
        <dbReference type="ChEBI" id="CHEBI:65315"/>
        <dbReference type="ChEBI" id="CHEBI:74443"/>
        <dbReference type="EC" id="1.3.1.88"/>
    </reaction>
    <physiologicalReaction direction="right-to-left" evidence="12">
        <dbReference type="Rhea" id="RHEA:53378"/>
    </physiologicalReaction>
</comment>
<keyword evidence="6" id="KW-0521">NADP</keyword>
<evidence type="ECO:0000256" key="5">
    <source>
        <dbReference type="ARBA" id="ARBA00022694"/>
    </source>
</evidence>
<dbReference type="Gene3D" id="3.20.20.70">
    <property type="entry name" value="Aldolase class I"/>
    <property type="match status" value="1"/>
</dbReference>
<feature type="domain" description="DUS-like FMN-binding" evidence="17">
    <location>
        <begin position="61"/>
        <end position="264"/>
    </location>
</feature>
<evidence type="ECO:0000256" key="16">
    <source>
        <dbReference type="ARBA" id="ARBA00049467"/>
    </source>
</evidence>
<accession>A0ABR2WE81</accession>
<dbReference type="PANTHER" id="PTHR11082">
    <property type="entry name" value="TRNA-DIHYDROURIDINE SYNTHASE"/>
    <property type="match status" value="1"/>
</dbReference>
<comment type="similarity">
    <text evidence="9">Belongs to the Dus family. Dus1 subfamily.</text>
</comment>
<dbReference type="InterPro" id="IPR035587">
    <property type="entry name" value="DUS-like_FMN-bd"/>
</dbReference>
<evidence type="ECO:0000256" key="9">
    <source>
        <dbReference type="ARBA" id="ARBA00038313"/>
    </source>
</evidence>
<dbReference type="EMBL" id="JASJQH010003031">
    <property type="protein sequence ID" value="KAK9759809.1"/>
    <property type="molecule type" value="Genomic_DNA"/>
</dbReference>
<evidence type="ECO:0000256" key="3">
    <source>
        <dbReference type="ARBA" id="ARBA00022643"/>
    </source>
</evidence>
<keyword evidence="3" id="KW-0288">FMN</keyword>